<evidence type="ECO:0000313" key="1">
    <source>
        <dbReference type="EMBL" id="EFO3163584.1"/>
    </source>
</evidence>
<organism evidence="1 2">
    <name type="scientific">Escherichia coli O8</name>
    <dbReference type="NCBI Taxonomy" id="1010796"/>
    <lineage>
        <taxon>Bacteria</taxon>
        <taxon>Pseudomonadati</taxon>
        <taxon>Pseudomonadota</taxon>
        <taxon>Gammaproteobacteria</taxon>
        <taxon>Enterobacterales</taxon>
        <taxon>Enterobacteriaceae</taxon>
        <taxon>Escherichia</taxon>
    </lineage>
</organism>
<gene>
    <name evidence="1" type="ORF">DP913_00695</name>
</gene>
<dbReference type="EMBL" id="AATQVU010000001">
    <property type="protein sequence ID" value="EFO3163584.1"/>
    <property type="molecule type" value="Genomic_DNA"/>
</dbReference>
<name>A0A9P2MJN3_ECOLX</name>
<dbReference type="Proteomes" id="UP000735456">
    <property type="component" value="Unassembled WGS sequence"/>
</dbReference>
<dbReference type="AlphaFoldDB" id="A0A9P2MJN3"/>
<protein>
    <recommendedName>
        <fullName evidence="3">Siphovirus Gp157 family protein</fullName>
    </recommendedName>
</protein>
<reference evidence="1" key="1">
    <citation type="submission" date="2018-06" db="EMBL/GenBank/DDBJ databases">
        <authorList>
            <consortium name="GenomeTrakr network: Whole genome sequencing for foodborne pathogen traceback"/>
        </authorList>
    </citation>
    <scope>NUCLEOTIDE SEQUENCE</scope>
    <source>
        <strain evidence="1">PSU-0700</strain>
    </source>
</reference>
<proteinExistence type="predicted"/>
<evidence type="ECO:0008006" key="3">
    <source>
        <dbReference type="Google" id="ProtNLM"/>
    </source>
</evidence>
<comment type="caution">
    <text evidence="1">The sequence shown here is derived from an EMBL/GenBank/DDBJ whole genome shotgun (WGS) entry which is preliminary data.</text>
</comment>
<dbReference type="InterPro" id="IPR008840">
    <property type="entry name" value="Sipho_Gp157"/>
</dbReference>
<dbReference type="Pfam" id="PF05565">
    <property type="entry name" value="Sipho_Gp157"/>
    <property type="match status" value="1"/>
</dbReference>
<sequence>MSSTAINIAGNIGKLQSLVESGEFTVDDIADTIEGEELALSEKFDGIMTLVRNLEGQANTVGEEAKRLSDRKKSFEGQAKSLKEYALKCLQAANMKSFKTERNTFTVRKGSLSVVIDNVDQLPDDLVDIATVIAPDKKKIKEAIEAGLDIKGAHLETGAESLQVR</sequence>
<accession>A0A9P2MJN3</accession>
<evidence type="ECO:0000313" key="2">
    <source>
        <dbReference type="Proteomes" id="UP000735456"/>
    </source>
</evidence>